<reference evidence="10 11" key="1">
    <citation type="submission" date="2018-10" db="EMBL/GenBank/DDBJ databases">
        <title>Phylogenomics of Brevibacillus.</title>
        <authorList>
            <person name="Dunlap C."/>
        </authorList>
    </citation>
    <scope>NUCLEOTIDE SEQUENCE [LARGE SCALE GENOMIC DNA]</scope>
    <source>
        <strain evidence="10 11">JCM 15716</strain>
    </source>
</reference>
<evidence type="ECO:0000256" key="3">
    <source>
        <dbReference type="ARBA" id="ARBA00011881"/>
    </source>
</evidence>
<dbReference type="Proteomes" id="UP000271031">
    <property type="component" value="Unassembled WGS sequence"/>
</dbReference>
<keyword evidence="8" id="KW-0862">Zinc</keyword>
<dbReference type="GO" id="GO:0016491">
    <property type="term" value="F:oxidoreductase activity"/>
    <property type="evidence" value="ECO:0007669"/>
    <property type="project" value="UniProtKB-KW"/>
</dbReference>
<dbReference type="Gene3D" id="3.90.180.10">
    <property type="entry name" value="Medium-chain alcohol dehydrogenases, catalytic domain"/>
    <property type="match status" value="1"/>
</dbReference>
<proteinExistence type="inferred from homology"/>
<evidence type="ECO:0000256" key="7">
    <source>
        <dbReference type="ARBA" id="ARBA00022990"/>
    </source>
</evidence>
<dbReference type="SMART" id="SM00829">
    <property type="entry name" value="PKS_ER"/>
    <property type="match status" value="1"/>
</dbReference>
<gene>
    <name evidence="10" type="ORF">EDM56_14255</name>
</gene>
<name>A0A3M8DH85_9BACL</name>
<dbReference type="InterPro" id="IPR002364">
    <property type="entry name" value="Quin_OxRdtase/zeta-crystal_CS"/>
</dbReference>
<dbReference type="InterPro" id="IPR051603">
    <property type="entry name" value="Zinc-ADH_QOR/CCCR"/>
</dbReference>
<evidence type="ECO:0000313" key="11">
    <source>
        <dbReference type="Proteomes" id="UP000271031"/>
    </source>
</evidence>
<feature type="domain" description="Enoyl reductase (ER)" evidence="9">
    <location>
        <begin position="16"/>
        <end position="334"/>
    </location>
</feature>
<dbReference type="InterPro" id="IPR013149">
    <property type="entry name" value="ADH-like_C"/>
</dbReference>
<dbReference type="InterPro" id="IPR011032">
    <property type="entry name" value="GroES-like_sf"/>
</dbReference>
<evidence type="ECO:0000313" key="10">
    <source>
        <dbReference type="EMBL" id="RNB87470.1"/>
    </source>
</evidence>
<dbReference type="PROSITE" id="PS01162">
    <property type="entry name" value="QOR_ZETA_CRYSTAL"/>
    <property type="match status" value="1"/>
</dbReference>
<dbReference type="InterPro" id="IPR013154">
    <property type="entry name" value="ADH-like_N"/>
</dbReference>
<keyword evidence="4" id="KW-0963">Cytoplasm</keyword>
<keyword evidence="5" id="KW-0521">NADP</keyword>
<comment type="subunit">
    <text evidence="3">Homotetramer.</text>
</comment>
<keyword evidence="8" id="KW-0560">Oxidoreductase</keyword>
<evidence type="ECO:0000256" key="1">
    <source>
        <dbReference type="ARBA" id="ARBA00004496"/>
    </source>
</evidence>
<dbReference type="SUPFAM" id="SSF51735">
    <property type="entry name" value="NAD(P)-binding Rossmann-fold domains"/>
    <property type="match status" value="1"/>
</dbReference>
<dbReference type="AlphaFoldDB" id="A0A3M8DH85"/>
<protein>
    <recommendedName>
        <fullName evidence="8">Zinc-type alcohol dehydrogenase-like protein</fullName>
    </recommendedName>
</protein>
<keyword evidence="8" id="KW-0479">Metal-binding</keyword>
<dbReference type="InterPro" id="IPR020843">
    <property type="entry name" value="ER"/>
</dbReference>
<comment type="caution">
    <text evidence="10">The sequence shown here is derived from an EMBL/GenBank/DDBJ whole genome shotgun (WGS) entry which is preliminary data.</text>
</comment>
<dbReference type="Pfam" id="PF08240">
    <property type="entry name" value="ADH_N"/>
    <property type="match status" value="1"/>
</dbReference>
<dbReference type="Gene3D" id="3.40.50.720">
    <property type="entry name" value="NAD(P)-binding Rossmann-like Domain"/>
    <property type="match status" value="1"/>
</dbReference>
<dbReference type="SUPFAM" id="SSF50129">
    <property type="entry name" value="GroES-like"/>
    <property type="match status" value="1"/>
</dbReference>
<keyword evidence="11" id="KW-1185">Reference proteome</keyword>
<dbReference type="GO" id="GO:0008270">
    <property type="term" value="F:zinc ion binding"/>
    <property type="evidence" value="ECO:0007669"/>
    <property type="project" value="InterPro"/>
</dbReference>
<accession>A0A3M8DH85</accession>
<dbReference type="PANTHER" id="PTHR44154:SF1">
    <property type="entry name" value="QUINONE OXIDOREDUCTASE"/>
    <property type="match status" value="1"/>
</dbReference>
<dbReference type="InterPro" id="IPR014182">
    <property type="entry name" value="ADH_Zn_typ-1"/>
</dbReference>
<dbReference type="Pfam" id="PF00107">
    <property type="entry name" value="ADH_zinc_N"/>
    <property type="match status" value="1"/>
</dbReference>
<dbReference type="GO" id="GO:0003723">
    <property type="term" value="F:RNA binding"/>
    <property type="evidence" value="ECO:0007669"/>
    <property type="project" value="UniProtKB-KW"/>
</dbReference>
<comment type="subcellular location">
    <subcellularLocation>
        <location evidence="1">Cytoplasm</location>
    </subcellularLocation>
</comment>
<evidence type="ECO:0000256" key="4">
    <source>
        <dbReference type="ARBA" id="ARBA00022490"/>
    </source>
</evidence>
<dbReference type="CDD" id="cd08252">
    <property type="entry name" value="AL_MDR"/>
    <property type="match status" value="1"/>
</dbReference>
<dbReference type="GO" id="GO:0005737">
    <property type="term" value="C:cytoplasm"/>
    <property type="evidence" value="ECO:0007669"/>
    <property type="project" value="UniProtKB-SubCell"/>
</dbReference>
<evidence type="ECO:0000259" key="9">
    <source>
        <dbReference type="SMART" id="SM00829"/>
    </source>
</evidence>
<sequence length="337" mass="36838">MKAVGFYRFLPLSDPQSLLDLELPTPVPAGTDILVRIKAISVNPADLMVRSRGNDGDAPKVLGWDAAGIVEQVGPDCTIFQPGDEVYYAGDLNRPGSNSEFQLVDERIVGRKPKSVDFAQAAAMPLTSLTAWEGLYERMGVSHDKRENENKTILIIGAAGGVGSIATQLAKNAGLTVIGTSSRTQSSEWVKANGADFIINHKLAFAPQLKELGIETVDMIFCLNHTAGHWDNMAEVIRPQGKICSVVPVNEPINLDVLLYKSVSFHWEFMFTRSLFQSKDMLEQHRILTAVGDKIDAKQVKTTLTQRLTPIDAANLRVAHEKIQAGDMIGKLVVEGF</sequence>
<organism evidence="10 11">
    <name type="scientific">Brevibacillus fluminis</name>
    <dbReference type="NCBI Taxonomy" id="511487"/>
    <lineage>
        <taxon>Bacteria</taxon>
        <taxon>Bacillati</taxon>
        <taxon>Bacillota</taxon>
        <taxon>Bacilli</taxon>
        <taxon>Bacillales</taxon>
        <taxon>Paenibacillaceae</taxon>
        <taxon>Brevibacillus</taxon>
    </lineage>
</organism>
<dbReference type="PANTHER" id="PTHR44154">
    <property type="entry name" value="QUINONE OXIDOREDUCTASE"/>
    <property type="match status" value="1"/>
</dbReference>
<keyword evidence="7" id="KW-0007">Acetylation</keyword>
<dbReference type="EMBL" id="RHHQ01000012">
    <property type="protein sequence ID" value="RNB87470.1"/>
    <property type="molecule type" value="Genomic_DNA"/>
</dbReference>
<dbReference type="OrthoDB" id="9792162at2"/>
<evidence type="ECO:0000256" key="2">
    <source>
        <dbReference type="ARBA" id="ARBA00010371"/>
    </source>
</evidence>
<evidence type="ECO:0000256" key="8">
    <source>
        <dbReference type="RuleBase" id="RU364000"/>
    </source>
</evidence>
<dbReference type="InterPro" id="IPR036291">
    <property type="entry name" value="NAD(P)-bd_dom_sf"/>
</dbReference>
<comment type="similarity">
    <text evidence="2 8">Belongs to the zinc-containing alcohol dehydrogenase family. Quinone oxidoreductase subfamily.</text>
</comment>
<keyword evidence="6" id="KW-0694">RNA-binding</keyword>
<evidence type="ECO:0000256" key="5">
    <source>
        <dbReference type="ARBA" id="ARBA00022857"/>
    </source>
</evidence>
<evidence type="ECO:0000256" key="6">
    <source>
        <dbReference type="ARBA" id="ARBA00022884"/>
    </source>
</evidence>
<dbReference type="NCBIfam" id="TIGR02817">
    <property type="entry name" value="adh_fam_1"/>
    <property type="match status" value="1"/>
</dbReference>